<gene>
    <name evidence="3" type="ORF">AaE_010366</name>
</gene>
<evidence type="ECO:0000313" key="4">
    <source>
        <dbReference type="Proteomes" id="UP000469452"/>
    </source>
</evidence>
<dbReference type="Gene3D" id="1.10.510.10">
    <property type="entry name" value="Transferase(Phosphotransferase) domain 1"/>
    <property type="match status" value="1"/>
</dbReference>
<dbReference type="InterPro" id="IPR050235">
    <property type="entry name" value="CK1_Ser-Thr_kinase"/>
</dbReference>
<dbReference type="SUPFAM" id="SSF56112">
    <property type="entry name" value="Protein kinase-like (PK-like)"/>
    <property type="match status" value="1"/>
</dbReference>
<protein>
    <recommendedName>
        <fullName evidence="1">Casein kinase I</fullName>
    </recommendedName>
</protein>
<dbReference type="PANTHER" id="PTHR11909">
    <property type="entry name" value="CASEIN KINASE-RELATED"/>
    <property type="match status" value="1"/>
</dbReference>
<feature type="domain" description="Protein kinase" evidence="2">
    <location>
        <begin position="1"/>
        <end position="207"/>
    </location>
</feature>
<name>A0A6A5A0U3_APHAT</name>
<reference evidence="3 4" key="1">
    <citation type="submission" date="2019-06" db="EMBL/GenBank/DDBJ databases">
        <title>Genomics analysis of Aphanomyces spp. identifies a new class of oomycete effector associated with host adaptation.</title>
        <authorList>
            <person name="Gaulin E."/>
        </authorList>
    </citation>
    <scope>NUCLEOTIDE SEQUENCE [LARGE SCALE GENOMIC DNA]</scope>
    <source>
        <strain evidence="3 4">E</strain>
    </source>
</reference>
<evidence type="ECO:0000256" key="1">
    <source>
        <dbReference type="ARBA" id="ARBA00023860"/>
    </source>
</evidence>
<sequence>MSKMRLQPDATHGVPLPKCISAAIQMLDCLEAFHNAGYLHRDIKASNFALSNGKDPKRYFVIDFGLSKQHLDPQGLPIPPRDKAEFRGTSMYASLAAHRREDLGRRDDLWSWMYLVLDFIRGELPWAHDAQKKNREVVVALKEYFTETHPEQMLEGLPGARHLLAIMEHLKGLSYFDAPNYALVRKAVRAVEDANDEASLVQEWDAL</sequence>
<dbReference type="GO" id="GO:0005524">
    <property type="term" value="F:ATP binding"/>
    <property type="evidence" value="ECO:0007669"/>
    <property type="project" value="InterPro"/>
</dbReference>
<dbReference type="Proteomes" id="UP000469452">
    <property type="component" value="Unassembled WGS sequence"/>
</dbReference>
<organism evidence="3 4">
    <name type="scientific">Aphanomyces astaci</name>
    <name type="common">Crayfish plague agent</name>
    <dbReference type="NCBI Taxonomy" id="112090"/>
    <lineage>
        <taxon>Eukaryota</taxon>
        <taxon>Sar</taxon>
        <taxon>Stramenopiles</taxon>
        <taxon>Oomycota</taxon>
        <taxon>Saprolegniomycetes</taxon>
        <taxon>Saprolegniales</taxon>
        <taxon>Verrucalvaceae</taxon>
        <taxon>Aphanomyces</taxon>
    </lineage>
</organism>
<dbReference type="EMBL" id="VJMI01016327">
    <property type="protein sequence ID" value="KAF0720089.1"/>
    <property type="molecule type" value="Genomic_DNA"/>
</dbReference>
<dbReference type="Pfam" id="PF00069">
    <property type="entry name" value="Pkinase"/>
    <property type="match status" value="1"/>
</dbReference>
<dbReference type="InterPro" id="IPR011009">
    <property type="entry name" value="Kinase-like_dom_sf"/>
</dbReference>
<feature type="non-terminal residue" evidence="3">
    <location>
        <position position="207"/>
    </location>
</feature>
<comment type="caution">
    <text evidence="3">The sequence shown here is derived from an EMBL/GenBank/DDBJ whole genome shotgun (WGS) entry which is preliminary data.</text>
</comment>
<evidence type="ECO:0000313" key="3">
    <source>
        <dbReference type="EMBL" id="KAF0720089.1"/>
    </source>
</evidence>
<dbReference type="PROSITE" id="PS50011">
    <property type="entry name" value="PROTEIN_KINASE_DOM"/>
    <property type="match status" value="1"/>
</dbReference>
<accession>A0A6A5A0U3</accession>
<dbReference type="GO" id="GO:0004672">
    <property type="term" value="F:protein kinase activity"/>
    <property type="evidence" value="ECO:0007669"/>
    <property type="project" value="InterPro"/>
</dbReference>
<dbReference type="InterPro" id="IPR000719">
    <property type="entry name" value="Prot_kinase_dom"/>
</dbReference>
<dbReference type="AlphaFoldDB" id="A0A6A5A0U3"/>
<proteinExistence type="predicted"/>
<evidence type="ECO:0000259" key="2">
    <source>
        <dbReference type="PROSITE" id="PS50011"/>
    </source>
</evidence>